<dbReference type="KEGG" id="slom:PXH66_02905"/>
<sequence>MKRISPGLTGSILVALIFLGGCRTADSKASSVERESASVGTAIDAEAQAEVQAARAQAAEANRQLELDRQTLQFAAWQHVKAITEMWRQLPPEYFPGIARLVEQVDDLRTQIEQEDSIMVGQIDPVALTSKNPAFWRAMMETEPHDPVVNLFEQMLWASRGYFDRANWLLGLQDFGPTLPVSVHRLAYGMGDEMRRLRARQMARKDTLLNNATPEERVQVVTAARSFQPGDPDWAFTNILMRLQLAGVNPDRLDESPVLAEQLLRQLEPEWLLVAQHNPLNAARLHPQAEVRAAAHVVDTHFEQLAESRGAYGVRDLSRLAETLADAGLFSEALETSRRATAMRGFSAPDDQQNWWQWLPHLIGADAVAALRTAAGNGEFRPVAFFDVPEDPEGVSLMPLHPIIADRNLRRLQEIERRLLRAGDNEAERTGALIARAETLGHLGRWDQAEAALDDIPENLADAAAPMHVWLALWSGRLEGLDAKVAALDPAMIANAPALPALAEAALGRWGDGVDLFLRAVDSEANDNEYRTYYTLMASAFARLAGEEKRADELLDQARGLGESLAWVSVLVNGMAGESTPMPVGENITEITEAGRICEQRFYRAFQRDISPLRQRSLLEGCVATGVVDFVEYTASLLRLRQLDPERWDPTKVPPPPPPSEAAEDEDDDWTRGASPSWSIPS</sequence>
<dbReference type="AlphaFoldDB" id="A0AAF0CPR5"/>
<feature type="region of interest" description="Disordered" evidence="2">
    <location>
        <begin position="644"/>
        <end position="682"/>
    </location>
</feature>
<reference evidence="3" key="1">
    <citation type="submission" date="2023-03" db="EMBL/GenBank/DDBJ databases">
        <title>Lomoglobus Profundus gen. nov., sp. nov., a novel member of the phylum Verrucomicrobia, isolated from deep-marine sediment of South China Sea.</title>
        <authorList>
            <person name="Ahmad T."/>
            <person name="Ishaq S.E."/>
            <person name="Wang F."/>
        </authorList>
    </citation>
    <scope>NUCLEOTIDE SEQUENCE</scope>
    <source>
        <strain evidence="3">LMO-M01</strain>
    </source>
</reference>
<dbReference type="Proteomes" id="UP001218638">
    <property type="component" value="Chromosome"/>
</dbReference>
<organism evidence="3 4">
    <name type="scientific">Synoicihabitans lomoniglobus</name>
    <dbReference type="NCBI Taxonomy" id="2909285"/>
    <lineage>
        <taxon>Bacteria</taxon>
        <taxon>Pseudomonadati</taxon>
        <taxon>Verrucomicrobiota</taxon>
        <taxon>Opitutia</taxon>
        <taxon>Opitutales</taxon>
        <taxon>Opitutaceae</taxon>
        <taxon>Synoicihabitans</taxon>
    </lineage>
</organism>
<dbReference type="Gene3D" id="1.25.40.10">
    <property type="entry name" value="Tetratricopeptide repeat domain"/>
    <property type="match status" value="1"/>
</dbReference>
<dbReference type="RefSeq" id="WP_330930325.1">
    <property type="nucleotide sequence ID" value="NZ_CP119075.1"/>
</dbReference>
<keyword evidence="1" id="KW-0175">Coiled coil</keyword>
<protein>
    <recommendedName>
        <fullName evidence="5">Tetratricopeptide repeat protein</fullName>
    </recommendedName>
</protein>
<evidence type="ECO:0008006" key="5">
    <source>
        <dbReference type="Google" id="ProtNLM"/>
    </source>
</evidence>
<keyword evidence="4" id="KW-1185">Reference proteome</keyword>
<dbReference type="EMBL" id="CP119075">
    <property type="protein sequence ID" value="WED65795.1"/>
    <property type="molecule type" value="Genomic_DNA"/>
</dbReference>
<name>A0AAF0CPR5_9BACT</name>
<gene>
    <name evidence="3" type="ORF">PXH66_02905</name>
</gene>
<proteinExistence type="predicted"/>
<dbReference type="InterPro" id="IPR011990">
    <property type="entry name" value="TPR-like_helical_dom_sf"/>
</dbReference>
<evidence type="ECO:0000313" key="4">
    <source>
        <dbReference type="Proteomes" id="UP001218638"/>
    </source>
</evidence>
<feature type="coiled-coil region" evidence="1">
    <location>
        <begin position="44"/>
        <end position="71"/>
    </location>
</feature>
<accession>A0AAF0CPR5</accession>
<evidence type="ECO:0000256" key="2">
    <source>
        <dbReference type="SAM" id="MobiDB-lite"/>
    </source>
</evidence>
<evidence type="ECO:0000256" key="1">
    <source>
        <dbReference type="SAM" id="Coils"/>
    </source>
</evidence>
<evidence type="ECO:0000313" key="3">
    <source>
        <dbReference type="EMBL" id="WED65795.1"/>
    </source>
</evidence>
<dbReference type="PROSITE" id="PS51257">
    <property type="entry name" value="PROKAR_LIPOPROTEIN"/>
    <property type="match status" value="1"/>
</dbReference>